<dbReference type="Pfam" id="PF07859">
    <property type="entry name" value="Abhydrolase_3"/>
    <property type="match status" value="1"/>
</dbReference>
<dbReference type="InterPro" id="IPR050300">
    <property type="entry name" value="GDXG_lipolytic_enzyme"/>
</dbReference>
<dbReference type="InterPro" id="IPR013094">
    <property type="entry name" value="AB_hydrolase_3"/>
</dbReference>
<feature type="transmembrane region" description="Helical" evidence="3">
    <location>
        <begin position="7"/>
        <end position="23"/>
    </location>
</feature>
<evidence type="ECO:0000259" key="4">
    <source>
        <dbReference type="Pfam" id="PF07859"/>
    </source>
</evidence>
<dbReference type="InterPro" id="IPR029058">
    <property type="entry name" value="AB_hydrolase_fold"/>
</dbReference>
<feature type="domain" description="Alpha/beta hydrolase fold-3" evidence="4">
    <location>
        <begin position="110"/>
        <end position="317"/>
    </location>
</feature>
<dbReference type="Gene3D" id="3.40.50.1820">
    <property type="entry name" value="alpha/beta hydrolase"/>
    <property type="match status" value="1"/>
</dbReference>
<dbReference type="EC" id="3.1.1.1" evidence="5"/>
<reference evidence="5" key="1">
    <citation type="submission" date="2016-04" db="EMBL/GenBank/DDBJ databases">
        <title>Genome sequence of Clostridium magnum DSM 2767.</title>
        <authorList>
            <person name="Poehlein A."/>
            <person name="Uhlig R."/>
            <person name="Fischer R."/>
            <person name="Bahl H."/>
            <person name="Daniel R."/>
        </authorList>
    </citation>
    <scope>NUCLEOTIDE SEQUENCE [LARGE SCALE GENOMIC DNA]</scope>
    <source>
        <strain evidence="5">DSM 2767</strain>
    </source>
</reference>
<dbReference type="OrthoDB" id="9815425at2"/>
<accession>A0A168DVD6</accession>
<evidence type="ECO:0000256" key="3">
    <source>
        <dbReference type="SAM" id="Phobius"/>
    </source>
</evidence>
<evidence type="ECO:0000256" key="1">
    <source>
        <dbReference type="ARBA" id="ARBA00010515"/>
    </source>
</evidence>
<keyword evidence="3" id="KW-1133">Transmembrane helix</keyword>
<evidence type="ECO:0000256" key="2">
    <source>
        <dbReference type="ARBA" id="ARBA00022801"/>
    </source>
</evidence>
<dbReference type="AlphaFoldDB" id="A0A168DVD6"/>
<dbReference type="EMBL" id="LWAE01000003">
    <property type="protein sequence ID" value="KZL91517.1"/>
    <property type="molecule type" value="Genomic_DNA"/>
</dbReference>
<dbReference type="FunFam" id="3.40.50.1820:FF:000089">
    <property type="entry name" value="Alpha/beta hydrolase"/>
    <property type="match status" value="1"/>
</dbReference>
<organism evidence="5 6">
    <name type="scientific">Clostridium magnum DSM 2767</name>
    <dbReference type="NCBI Taxonomy" id="1121326"/>
    <lineage>
        <taxon>Bacteria</taxon>
        <taxon>Bacillati</taxon>
        <taxon>Bacillota</taxon>
        <taxon>Clostridia</taxon>
        <taxon>Eubacteriales</taxon>
        <taxon>Clostridiaceae</taxon>
        <taxon>Clostridium</taxon>
    </lineage>
</organism>
<dbReference type="SUPFAM" id="SSF53474">
    <property type="entry name" value="alpha/beta-Hydrolases"/>
    <property type="match status" value="1"/>
</dbReference>
<evidence type="ECO:0000313" key="5">
    <source>
        <dbReference type="EMBL" id="KZL91517.1"/>
    </source>
</evidence>
<dbReference type="Proteomes" id="UP000076603">
    <property type="component" value="Unassembled WGS sequence"/>
</dbReference>
<dbReference type="STRING" id="1121326.CLMAG_32760"/>
<proteinExistence type="inferred from homology"/>
<dbReference type="PANTHER" id="PTHR48081">
    <property type="entry name" value="AB HYDROLASE SUPERFAMILY PROTEIN C4A8.06C"/>
    <property type="match status" value="1"/>
</dbReference>
<dbReference type="PATRIC" id="fig|1121326.3.peg.3309"/>
<evidence type="ECO:0000313" key="6">
    <source>
        <dbReference type="Proteomes" id="UP000076603"/>
    </source>
</evidence>
<comment type="caution">
    <text evidence="5">The sequence shown here is derived from an EMBL/GenBank/DDBJ whole genome shotgun (WGS) entry which is preliminary data.</text>
</comment>
<keyword evidence="3" id="KW-0812">Transmembrane</keyword>
<dbReference type="GO" id="GO:0106435">
    <property type="term" value="F:carboxylesterase activity"/>
    <property type="evidence" value="ECO:0007669"/>
    <property type="project" value="UniProtKB-EC"/>
</dbReference>
<gene>
    <name evidence="5" type="primary">nlhH</name>
    <name evidence="5" type="ORF">CLMAG_32760</name>
</gene>
<keyword evidence="3" id="KW-0472">Membrane</keyword>
<keyword evidence="2 5" id="KW-0378">Hydrolase</keyword>
<dbReference type="RefSeq" id="WP_066624353.1">
    <property type="nucleotide sequence ID" value="NZ_FQXL01000005.1"/>
</dbReference>
<comment type="similarity">
    <text evidence="1">Belongs to the 'GDXG' lipolytic enzyme family.</text>
</comment>
<dbReference type="PANTHER" id="PTHR48081:SF8">
    <property type="entry name" value="ALPHA_BETA HYDROLASE FOLD-3 DOMAIN-CONTAINING PROTEIN-RELATED"/>
    <property type="match status" value="1"/>
</dbReference>
<sequence length="343" mass="38531">MKKTIKIISVIIFILIISGFFIVKNLNKASDGKLNLYISANLKLDKILNPKSLNGKSIKEIREYLNTQSTRWSNKPIPFFNIKNITIEINSEKIPVRIYTPKSESSLPIVIYSHGGFWIAGNLDTHDSICRKLSQNTNAIVISVDYRLAPENPFPAALTDVYNVLKWAYENSETLDGDRNHIAIVGDSAGGNLSAAVSSMSRDNNGPSIDCQVLIYPSTNIFELNSKSWSYFASRFNISKEDMEKYISVYVPKKEDRKDPYASPLLAEDFSKLPDTLIITAEIDPLRDEGETYGEKLKKAGIQAEVTRYNGVIHGFIGMGKITNKADKALTQICLYLQKEFKK</sequence>
<protein>
    <submittedName>
        <fullName evidence="5">Carboxylesterase NlhH</fullName>
        <ecNumber evidence="5">3.1.1.1</ecNumber>
    </submittedName>
</protein>
<name>A0A168DVD6_9CLOT</name>
<keyword evidence="6" id="KW-1185">Reference proteome</keyword>